<dbReference type="RefSeq" id="WP_013385751.1">
    <property type="nucleotide sequence ID" value="NC_017385.1"/>
</dbReference>
<dbReference type="HOGENOM" id="CLU_079292_1_0_5"/>
<evidence type="ECO:0000256" key="1">
    <source>
        <dbReference type="ARBA" id="ARBA00004651"/>
    </source>
</evidence>
<keyword evidence="5 7" id="KW-1133">Transmembrane helix</keyword>
<dbReference type="PRINTS" id="PR01837">
    <property type="entry name" value="MGTCSAPBPROT"/>
</dbReference>
<gene>
    <name evidence="9" type="ordered locus">KVU_PB0107</name>
</gene>
<dbReference type="OrthoDB" id="9811198at2"/>
<evidence type="ECO:0000256" key="2">
    <source>
        <dbReference type="ARBA" id="ARBA00009298"/>
    </source>
</evidence>
<keyword evidence="6 7" id="KW-0472">Membrane</keyword>
<geneLocation type="plasmid" evidence="10">
    <name>pKVU_200</name>
</geneLocation>
<dbReference type="Proteomes" id="UP000000692">
    <property type="component" value="Plasmid 2"/>
</dbReference>
<evidence type="ECO:0000256" key="3">
    <source>
        <dbReference type="ARBA" id="ARBA00022475"/>
    </source>
</evidence>
<sequence length="181" mass="18967">MNEVDVSPDLQNLWQSEFGDPFLALSIEVVLLRLAFAALLGAAIGFERELHASSAGLRTHMMIALAACLFAIIADEIIIRQLDSGQQLNMDPLRLIEAVTAGVAFLAAGSIITSGGRITGLTTGAGMWMAGAIGLACGTGLIPLAILASVLALIVLWFLRRLSHAIARGGNQASEENGSEQ</sequence>
<comment type="similarity">
    <text evidence="2 7">Belongs to the MgtC/SapB family.</text>
</comment>
<feature type="transmembrane region" description="Helical" evidence="7">
    <location>
        <begin position="57"/>
        <end position="74"/>
    </location>
</feature>
<feature type="transmembrane region" description="Helical" evidence="7">
    <location>
        <begin position="22"/>
        <end position="45"/>
    </location>
</feature>
<dbReference type="Pfam" id="PF02308">
    <property type="entry name" value="MgtC"/>
    <property type="match status" value="1"/>
</dbReference>
<keyword evidence="10" id="KW-1185">Reference proteome</keyword>
<dbReference type="EMBL" id="CP002020">
    <property type="protein sequence ID" value="AEM42785.1"/>
    <property type="molecule type" value="Genomic_DNA"/>
</dbReference>
<feature type="transmembrane region" description="Helical" evidence="7">
    <location>
        <begin position="128"/>
        <end position="159"/>
    </location>
</feature>
<name>F9YBN3_KETVW</name>
<protein>
    <recommendedName>
        <fullName evidence="7">Protein MgtC</fullName>
    </recommendedName>
</protein>
<keyword evidence="9" id="KW-0614">Plasmid</keyword>
<dbReference type="InterPro" id="IPR003416">
    <property type="entry name" value="MgtC/SapB/SrpB/YhiD_fam"/>
</dbReference>
<evidence type="ECO:0000256" key="4">
    <source>
        <dbReference type="ARBA" id="ARBA00022692"/>
    </source>
</evidence>
<evidence type="ECO:0000259" key="8">
    <source>
        <dbReference type="Pfam" id="PF02308"/>
    </source>
</evidence>
<evidence type="ECO:0000256" key="7">
    <source>
        <dbReference type="RuleBase" id="RU365041"/>
    </source>
</evidence>
<dbReference type="PANTHER" id="PTHR33778">
    <property type="entry name" value="PROTEIN MGTC"/>
    <property type="match status" value="1"/>
</dbReference>
<reference evidence="9 10" key="1">
    <citation type="journal article" date="2011" name="J. Bacteriol.">
        <title>Complete genome sequence of the industrial strain Ketogulonicigenium vulgare WSH-001.</title>
        <authorList>
            <person name="Liu L."/>
            <person name="Li Y."/>
            <person name="Zhang J."/>
            <person name="Zhou Z."/>
            <person name="Liu J."/>
            <person name="Li X."/>
            <person name="Zhou J."/>
            <person name="Du G."/>
            <person name="Wang L."/>
            <person name="Chen J."/>
        </authorList>
    </citation>
    <scope>NUCLEOTIDE SEQUENCE [LARGE SCALE GENOMIC DNA]</scope>
    <source>
        <strain evidence="9 10">WSH-001</strain>
        <plasmid evidence="10">pKVU_200</plasmid>
    </source>
</reference>
<organism evidence="9 10">
    <name type="scientific">Ketogulonicigenium vulgare (strain WSH-001)</name>
    <dbReference type="NCBI Taxonomy" id="759362"/>
    <lineage>
        <taxon>Bacteria</taxon>
        <taxon>Pseudomonadati</taxon>
        <taxon>Pseudomonadota</taxon>
        <taxon>Alphaproteobacteria</taxon>
        <taxon>Rhodobacterales</taxon>
        <taxon>Roseobacteraceae</taxon>
        <taxon>Ketogulonicigenium</taxon>
    </lineage>
</organism>
<dbReference type="KEGG" id="kvl:KVU_PB0107"/>
<dbReference type="PANTHER" id="PTHR33778:SF1">
    <property type="entry name" value="MAGNESIUM TRANSPORTER YHID-RELATED"/>
    <property type="match status" value="1"/>
</dbReference>
<keyword evidence="7" id="KW-0997">Cell inner membrane</keyword>
<dbReference type="GO" id="GO:0005886">
    <property type="term" value="C:plasma membrane"/>
    <property type="evidence" value="ECO:0007669"/>
    <property type="project" value="UniProtKB-SubCell"/>
</dbReference>
<evidence type="ECO:0000256" key="5">
    <source>
        <dbReference type="ARBA" id="ARBA00022989"/>
    </source>
</evidence>
<feature type="transmembrane region" description="Helical" evidence="7">
    <location>
        <begin position="95"/>
        <end position="116"/>
    </location>
</feature>
<dbReference type="AlphaFoldDB" id="F9YBN3"/>
<keyword evidence="3" id="KW-1003">Cell membrane</keyword>
<feature type="domain" description="MgtC/SapB/SrpB/YhiD N-terminal" evidence="8">
    <location>
        <begin position="34"/>
        <end position="163"/>
    </location>
</feature>
<proteinExistence type="inferred from homology"/>
<evidence type="ECO:0000256" key="6">
    <source>
        <dbReference type="ARBA" id="ARBA00023136"/>
    </source>
</evidence>
<accession>F9YBN3</accession>
<evidence type="ECO:0000313" key="9">
    <source>
        <dbReference type="EMBL" id="AEM42785.1"/>
    </source>
</evidence>
<dbReference type="InterPro" id="IPR049177">
    <property type="entry name" value="MgtC_SapB_SrpB_YhiD_N"/>
</dbReference>
<keyword evidence="4 7" id="KW-0812">Transmembrane</keyword>
<comment type="subcellular location">
    <subcellularLocation>
        <location evidence="7">Cell inner membrane</location>
        <topology evidence="7">Multi-pass membrane protein</topology>
    </subcellularLocation>
    <subcellularLocation>
        <location evidence="1">Cell membrane</location>
        <topology evidence="1">Multi-pass membrane protein</topology>
    </subcellularLocation>
</comment>
<evidence type="ECO:0000313" key="10">
    <source>
        <dbReference type="Proteomes" id="UP000000692"/>
    </source>
</evidence>